<dbReference type="EMBL" id="JXDG01000040">
    <property type="protein sequence ID" value="KIH83154.1"/>
    <property type="molecule type" value="Genomic_DNA"/>
</dbReference>
<keyword evidence="1" id="KW-0732">Signal</keyword>
<dbReference type="STRING" id="226910.UCMB321_3104"/>
<dbReference type="PATRIC" id="fig|226910.6.peg.3092"/>
<keyword evidence="3" id="KW-1185">Reference proteome</keyword>
<evidence type="ECO:0000313" key="3">
    <source>
        <dbReference type="Proteomes" id="UP000031535"/>
    </source>
</evidence>
<gene>
    <name evidence="2" type="ORF">UCMB321_3104</name>
</gene>
<dbReference type="PROSITE" id="PS51257">
    <property type="entry name" value="PROKAR_LIPOPROTEIN"/>
    <property type="match status" value="1"/>
</dbReference>
<dbReference type="AlphaFoldDB" id="A0A0C2EBD0"/>
<dbReference type="Proteomes" id="UP000031535">
    <property type="component" value="Unassembled WGS sequence"/>
</dbReference>
<protein>
    <submittedName>
        <fullName evidence="2">Putative Lipoprotein</fullName>
    </submittedName>
</protein>
<organism evidence="2 3">
    <name type="scientific">Pseudomonas batumici</name>
    <dbReference type="NCBI Taxonomy" id="226910"/>
    <lineage>
        <taxon>Bacteria</taxon>
        <taxon>Pseudomonadati</taxon>
        <taxon>Pseudomonadota</taxon>
        <taxon>Gammaproteobacteria</taxon>
        <taxon>Pseudomonadales</taxon>
        <taxon>Pseudomonadaceae</taxon>
        <taxon>Pseudomonas</taxon>
    </lineage>
</organism>
<evidence type="ECO:0000313" key="2">
    <source>
        <dbReference type="EMBL" id="KIH83154.1"/>
    </source>
</evidence>
<sequence length="136" mass="14674">MTFKPLMLLPTLGLAFLLSACAGPMPKADPSQAWIGLQDEAPNDLLAEKVDGKKIDDGRFFEVAPGSHKLDVMLVEIPSGDGNPQDCSGEVSYNHFKAGEHYKLVESSLGQEVNARLMDSHGRQVAQTGDFQCMPG</sequence>
<accession>A0A0C2EBD0</accession>
<reference evidence="2 3" key="1">
    <citation type="submission" date="2015-01" db="EMBL/GenBank/DDBJ databases">
        <title>Complete genome of Pseudomonas batumici UCM B-321 producer of the batumin antibiotic with strong antistaphilococcal and potential anticancer activity.</title>
        <authorList>
            <person name="Klochko V.V."/>
            <person name="Zelena L.B."/>
            <person name="Elena K.A."/>
            <person name="Reva O.N."/>
        </authorList>
    </citation>
    <scope>NUCLEOTIDE SEQUENCE [LARGE SCALE GENOMIC DNA]</scope>
    <source>
        <strain evidence="2 3">UCM B-321</strain>
    </source>
</reference>
<keyword evidence="2" id="KW-0449">Lipoprotein</keyword>
<proteinExistence type="predicted"/>
<feature type="chain" id="PRO_5002148178" evidence="1">
    <location>
        <begin position="23"/>
        <end position="136"/>
    </location>
</feature>
<feature type="signal peptide" evidence="1">
    <location>
        <begin position="1"/>
        <end position="22"/>
    </location>
</feature>
<comment type="caution">
    <text evidence="2">The sequence shown here is derived from an EMBL/GenBank/DDBJ whole genome shotgun (WGS) entry which is preliminary data.</text>
</comment>
<name>A0A0C2EBD0_9PSED</name>
<dbReference type="OrthoDB" id="6997359at2"/>
<evidence type="ECO:0000256" key="1">
    <source>
        <dbReference type="SAM" id="SignalP"/>
    </source>
</evidence>
<dbReference type="RefSeq" id="WP_040068323.1">
    <property type="nucleotide sequence ID" value="NZ_CP144470.1"/>
</dbReference>